<sequence>MASRRPILREDVTLRALRLIDENPRISQRDLASRVGISVGAAHYCLTALAEKGLIKLGNFSASRNKRGYIYLLTPDGIATKAQLTVTFLKRKLAEFESLKAEIADLKREVSPSGRMGATDVDA</sequence>
<evidence type="ECO:0000259" key="1">
    <source>
        <dbReference type="SMART" id="SM00347"/>
    </source>
</evidence>
<organism evidence="2 3">
    <name type="scientific">Aestuariivirga litoralis</name>
    <dbReference type="NCBI Taxonomy" id="2650924"/>
    <lineage>
        <taxon>Bacteria</taxon>
        <taxon>Pseudomonadati</taxon>
        <taxon>Pseudomonadota</taxon>
        <taxon>Alphaproteobacteria</taxon>
        <taxon>Hyphomicrobiales</taxon>
        <taxon>Aestuariivirgaceae</taxon>
        <taxon>Aestuariivirga</taxon>
    </lineage>
</organism>
<dbReference type="GO" id="GO:0003700">
    <property type="term" value="F:DNA-binding transcription factor activity"/>
    <property type="evidence" value="ECO:0007669"/>
    <property type="project" value="InterPro"/>
</dbReference>
<dbReference type="AlphaFoldDB" id="A0A2W2BZ77"/>
<keyword evidence="3" id="KW-1185">Reference proteome</keyword>
<gene>
    <name evidence="2" type="ORF">DK847_03030</name>
</gene>
<dbReference type="InterPro" id="IPR036390">
    <property type="entry name" value="WH_DNA-bd_sf"/>
</dbReference>
<dbReference type="InterPro" id="IPR026433">
    <property type="entry name" value="MarR_EPS"/>
</dbReference>
<proteinExistence type="predicted"/>
<dbReference type="Pfam" id="PF13412">
    <property type="entry name" value="HTH_24"/>
    <property type="match status" value="1"/>
</dbReference>
<dbReference type="EMBL" id="QKVK01000001">
    <property type="protein sequence ID" value="PZF78786.1"/>
    <property type="molecule type" value="Genomic_DNA"/>
</dbReference>
<reference evidence="3" key="1">
    <citation type="submission" date="2018-06" db="EMBL/GenBank/DDBJ databases">
        <title>Aestuariibacter litoralis strain KCTC 52945T.</title>
        <authorList>
            <person name="Li X."/>
            <person name="Salam N."/>
            <person name="Li J.-L."/>
            <person name="Chen Y.-M."/>
            <person name="Yang Z.-W."/>
            <person name="Zhang L.-Y."/>
            <person name="Han M.-X."/>
            <person name="Xiao M."/>
            <person name="Li W.-J."/>
        </authorList>
    </citation>
    <scope>NUCLEOTIDE SEQUENCE [LARGE SCALE GENOMIC DNA]</scope>
    <source>
        <strain evidence="3">KCTC 52945</strain>
    </source>
</reference>
<dbReference type="SUPFAM" id="SSF46785">
    <property type="entry name" value="Winged helix' DNA-binding domain"/>
    <property type="match status" value="1"/>
</dbReference>
<accession>A0A2W2BZ77</accession>
<evidence type="ECO:0000313" key="2">
    <source>
        <dbReference type="EMBL" id="PZF78786.1"/>
    </source>
</evidence>
<name>A0A2W2BZ77_9HYPH</name>
<dbReference type="SMART" id="SM00347">
    <property type="entry name" value="HTH_MARR"/>
    <property type="match status" value="1"/>
</dbReference>
<dbReference type="Gene3D" id="1.10.10.10">
    <property type="entry name" value="Winged helix-like DNA-binding domain superfamily/Winged helix DNA-binding domain"/>
    <property type="match status" value="1"/>
</dbReference>
<dbReference type="Proteomes" id="UP000248795">
    <property type="component" value="Unassembled WGS sequence"/>
</dbReference>
<dbReference type="RefSeq" id="WP_111196114.1">
    <property type="nucleotide sequence ID" value="NZ_QKVK01000001.1"/>
</dbReference>
<comment type="caution">
    <text evidence="2">The sequence shown here is derived from an EMBL/GenBank/DDBJ whole genome shotgun (WGS) entry which is preliminary data.</text>
</comment>
<evidence type="ECO:0000313" key="3">
    <source>
        <dbReference type="Proteomes" id="UP000248795"/>
    </source>
</evidence>
<protein>
    <submittedName>
        <fullName evidence="2">MarR family EPS-associated transcriptional regulator</fullName>
    </submittedName>
</protein>
<dbReference type="InterPro" id="IPR036388">
    <property type="entry name" value="WH-like_DNA-bd_sf"/>
</dbReference>
<dbReference type="NCBIfam" id="TIGR04176">
    <property type="entry name" value="MarR_EPS"/>
    <property type="match status" value="1"/>
</dbReference>
<dbReference type="InterPro" id="IPR000835">
    <property type="entry name" value="HTH_MarR-typ"/>
</dbReference>
<feature type="domain" description="HTH marR-type" evidence="1">
    <location>
        <begin position="5"/>
        <end position="108"/>
    </location>
</feature>